<dbReference type="AlphaFoldDB" id="A0A1G2MFV1"/>
<dbReference type="STRING" id="1802306.A3C72_02680"/>
<evidence type="ECO:0000313" key="2">
    <source>
        <dbReference type="Proteomes" id="UP000177130"/>
    </source>
</evidence>
<comment type="caution">
    <text evidence="1">The sequence shown here is derived from an EMBL/GenBank/DDBJ whole genome shotgun (WGS) entry which is preliminary data.</text>
</comment>
<proteinExistence type="predicted"/>
<protein>
    <submittedName>
        <fullName evidence="1">Uncharacterized protein</fullName>
    </submittedName>
</protein>
<gene>
    <name evidence="1" type="ORF">A3C72_02680</name>
</gene>
<dbReference type="EMBL" id="MHRK01000047">
    <property type="protein sequence ID" value="OHA22795.1"/>
    <property type="molecule type" value="Genomic_DNA"/>
</dbReference>
<evidence type="ECO:0000313" key="1">
    <source>
        <dbReference type="EMBL" id="OHA22795.1"/>
    </source>
</evidence>
<dbReference type="Proteomes" id="UP000177130">
    <property type="component" value="Unassembled WGS sequence"/>
</dbReference>
<organism evidence="1 2">
    <name type="scientific">Candidatus Taylorbacteria bacterium RIFCSPHIGHO2_02_FULL_43_32b</name>
    <dbReference type="NCBI Taxonomy" id="1802306"/>
    <lineage>
        <taxon>Bacteria</taxon>
        <taxon>Candidatus Tayloriibacteriota</taxon>
    </lineage>
</organism>
<accession>A0A1G2MFV1</accession>
<name>A0A1G2MFV1_9BACT</name>
<reference evidence="1 2" key="1">
    <citation type="journal article" date="2016" name="Nat. Commun.">
        <title>Thousands of microbial genomes shed light on interconnected biogeochemical processes in an aquifer system.</title>
        <authorList>
            <person name="Anantharaman K."/>
            <person name="Brown C.T."/>
            <person name="Hug L.A."/>
            <person name="Sharon I."/>
            <person name="Castelle C.J."/>
            <person name="Probst A.J."/>
            <person name="Thomas B.C."/>
            <person name="Singh A."/>
            <person name="Wilkins M.J."/>
            <person name="Karaoz U."/>
            <person name="Brodie E.L."/>
            <person name="Williams K.H."/>
            <person name="Hubbard S.S."/>
            <person name="Banfield J.F."/>
        </authorList>
    </citation>
    <scope>NUCLEOTIDE SEQUENCE [LARGE SCALE GENOMIC DNA]</scope>
</reference>
<sequence length="82" mass="9245">MLTDKDIDKLTSVLATKNDLKELVEDVSSLKEVVQGLTTAVDGLAKVIDDLRIEYSAIKMQLSRHEEWIKEIAKKTGVKLKF</sequence>